<comment type="caution">
    <text evidence="1">The sequence shown here is derived from an EMBL/GenBank/DDBJ whole genome shotgun (WGS) entry which is preliminary data.</text>
</comment>
<dbReference type="AlphaFoldDB" id="A0A7W6NXD3"/>
<organism evidence="1 2">
    <name type="scientific">Sphingomonas kyeonggiensis</name>
    <dbReference type="NCBI Taxonomy" id="1268553"/>
    <lineage>
        <taxon>Bacteria</taxon>
        <taxon>Pseudomonadati</taxon>
        <taxon>Pseudomonadota</taxon>
        <taxon>Alphaproteobacteria</taxon>
        <taxon>Sphingomonadales</taxon>
        <taxon>Sphingomonadaceae</taxon>
        <taxon>Sphingomonas</taxon>
    </lineage>
</organism>
<dbReference type="EMBL" id="JACIEH010000003">
    <property type="protein sequence ID" value="MBB4099517.1"/>
    <property type="molecule type" value="Genomic_DNA"/>
</dbReference>
<dbReference type="Gene3D" id="1.10.10.10">
    <property type="entry name" value="Winged helix-like DNA-binding domain superfamily/Winged helix DNA-binding domain"/>
    <property type="match status" value="1"/>
</dbReference>
<evidence type="ECO:0000313" key="1">
    <source>
        <dbReference type="EMBL" id="MBB4099517.1"/>
    </source>
</evidence>
<dbReference type="InterPro" id="IPR036390">
    <property type="entry name" value="WH_DNA-bd_sf"/>
</dbReference>
<dbReference type="RefSeq" id="WP_183998912.1">
    <property type="nucleotide sequence ID" value="NZ_JACIEH010000003.1"/>
</dbReference>
<keyword evidence="2" id="KW-1185">Reference proteome</keyword>
<reference evidence="1 2" key="1">
    <citation type="submission" date="2020-08" db="EMBL/GenBank/DDBJ databases">
        <title>Genomic Encyclopedia of Type Strains, Phase IV (KMG-IV): sequencing the most valuable type-strain genomes for metagenomic binning, comparative biology and taxonomic classification.</title>
        <authorList>
            <person name="Goeker M."/>
        </authorList>
    </citation>
    <scope>NUCLEOTIDE SEQUENCE [LARGE SCALE GENOMIC DNA]</scope>
    <source>
        <strain evidence="1 2">DSM 101806</strain>
    </source>
</reference>
<evidence type="ECO:0000313" key="2">
    <source>
        <dbReference type="Proteomes" id="UP000557392"/>
    </source>
</evidence>
<evidence type="ECO:0008006" key="3">
    <source>
        <dbReference type="Google" id="ProtNLM"/>
    </source>
</evidence>
<dbReference type="Proteomes" id="UP000557392">
    <property type="component" value="Unassembled WGS sequence"/>
</dbReference>
<protein>
    <recommendedName>
        <fullName evidence="3">HTH marR-type domain-containing protein</fullName>
    </recommendedName>
</protein>
<accession>A0A7W6NXD3</accession>
<dbReference type="InterPro" id="IPR036388">
    <property type="entry name" value="WH-like_DNA-bd_sf"/>
</dbReference>
<name>A0A7W6NXD3_9SPHN</name>
<sequence>MANLSAAPELVGAPYDLAANALLITSAARTDVIETLTAAGIRVREVADIATAPALLDGAALDLVLLDARGAAETELAMVLDMLGDALAGPALVAIFSDGQIDLAGPLIGKPRTQLLCDPGTTELLGALLRARAENEGAPRSRWTDITRDTEVARLRRLNEEVARIADALARLTRGELAEEEEIGRSSIRAPEMEYRGADEPLPDISSGEIRAVIRARRLRGQYFATELFADPAWDMLLDLFAASLERRRVSVSSLCIAAAVPPTTALRWIGTMHEAGLFGRQADPGDRRRAYIVLSEKAVQGMRAYVGAIRRAGLGLV</sequence>
<dbReference type="SUPFAM" id="SSF46785">
    <property type="entry name" value="Winged helix' DNA-binding domain"/>
    <property type="match status" value="1"/>
</dbReference>
<proteinExistence type="predicted"/>
<gene>
    <name evidence="1" type="ORF">GGR46_003089</name>
</gene>